<dbReference type="EMBL" id="CAJJDP010000163">
    <property type="protein sequence ID" value="CAD8213393.1"/>
    <property type="molecule type" value="Genomic_DNA"/>
</dbReference>
<proteinExistence type="predicted"/>
<gene>
    <name evidence="1" type="ORF">POCTA_138.1.T1610105</name>
</gene>
<keyword evidence="2" id="KW-1185">Reference proteome</keyword>
<comment type="caution">
    <text evidence="1">The sequence shown here is derived from an EMBL/GenBank/DDBJ whole genome shotgun (WGS) entry which is preliminary data.</text>
</comment>
<protein>
    <submittedName>
        <fullName evidence="1">Uncharacterized protein</fullName>
    </submittedName>
</protein>
<dbReference type="Proteomes" id="UP000683925">
    <property type="component" value="Unassembled WGS sequence"/>
</dbReference>
<name>A0A8S1YIQ2_PAROT</name>
<accession>A0A8S1YIQ2</accession>
<evidence type="ECO:0000313" key="2">
    <source>
        <dbReference type="Proteomes" id="UP000683925"/>
    </source>
</evidence>
<sequence length="83" mass="9971">MLLEFINFLCQTNTCQTYFAQVGRSKYFYSWDTQNINLCHNLGQKCISININNLQQSDCYIKAAELRRWDPYKVQLYLEYLLD</sequence>
<reference evidence="1" key="1">
    <citation type="submission" date="2021-01" db="EMBL/GenBank/DDBJ databases">
        <authorList>
            <consortium name="Genoscope - CEA"/>
            <person name="William W."/>
        </authorList>
    </citation>
    <scope>NUCLEOTIDE SEQUENCE</scope>
</reference>
<dbReference type="AlphaFoldDB" id="A0A8S1YIQ2"/>
<evidence type="ECO:0000313" key="1">
    <source>
        <dbReference type="EMBL" id="CAD8213393.1"/>
    </source>
</evidence>
<organism evidence="1 2">
    <name type="scientific">Paramecium octaurelia</name>
    <dbReference type="NCBI Taxonomy" id="43137"/>
    <lineage>
        <taxon>Eukaryota</taxon>
        <taxon>Sar</taxon>
        <taxon>Alveolata</taxon>
        <taxon>Ciliophora</taxon>
        <taxon>Intramacronucleata</taxon>
        <taxon>Oligohymenophorea</taxon>
        <taxon>Peniculida</taxon>
        <taxon>Parameciidae</taxon>
        <taxon>Paramecium</taxon>
    </lineage>
</organism>